<sequence>MKIIIFGLGNFGSSLALKLTESGNEVIGVDLKMEKVNILKDKIAHAICLDATNELAYDALPLKDAHIAIVAIGEHEGAAIITTAILKDKTSAKIISRSLSPVHDTVLKAMGIENIIHPEQEAAANLTGKINLKNVLDNFNLDDEYSISEVKVNDSFQNKTLQELEFRKKYNLTIVTIIRPCNKKNFLGNQLKKKEVIGLPDNNTKIQKDDLLIVFGRNEDISSFGEEMTK</sequence>
<dbReference type="PROSITE" id="PS51202">
    <property type="entry name" value="RCK_C"/>
    <property type="match status" value="1"/>
</dbReference>
<dbReference type="Gene3D" id="3.40.50.720">
    <property type="entry name" value="NAD(P)-binding Rossmann-like Domain"/>
    <property type="match status" value="1"/>
</dbReference>
<protein>
    <submittedName>
        <fullName evidence="3">TrkA family potassium uptake protein</fullName>
    </submittedName>
</protein>
<dbReference type="Proteomes" id="UP000829517">
    <property type="component" value="Unassembled WGS sequence"/>
</dbReference>
<dbReference type="SUPFAM" id="SSF51735">
    <property type="entry name" value="NAD(P)-binding Rossmann-fold domains"/>
    <property type="match status" value="1"/>
</dbReference>
<evidence type="ECO:0000259" key="1">
    <source>
        <dbReference type="PROSITE" id="PS51201"/>
    </source>
</evidence>
<gene>
    <name evidence="3" type="ORF">JM658_02710</name>
</gene>
<feature type="domain" description="RCK N-terminal" evidence="1">
    <location>
        <begin position="1"/>
        <end position="116"/>
    </location>
</feature>
<dbReference type="RefSeq" id="WP_236957686.1">
    <property type="nucleotide sequence ID" value="NZ_JAETXX010000001.1"/>
</dbReference>
<dbReference type="PROSITE" id="PS51201">
    <property type="entry name" value="RCK_N"/>
    <property type="match status" value="1"/>
</dbReference>
<organism evidence="3 4">
    <name type="scientific">Joostella atrarenae</name>
    <dbReference type="NCBI Taxonomy" id="679257"/>
    <lineage>
        <taxon>Bacteria</taxon>
        <taxon>Pseudomonadati</taxon>
        <taxon>Bacteroidota</taxon>
        <taxon>Flavobacteriia</taxon>
        <taxon>Flavobacteriales</taxon>
        <taxon>Flavobacteriaceae</taxon>
        <taxon>Joostella</taxon>
    </lineage>
</organism>
<dbReference type="InterPro" id="IPR006037">
    <property type="entry name" value="RCK_C"/>
</dbReference>
<dbReference type="InterPro" id="IPR003148">
    <property type="entry name" value="RCK_N"/>
</dbReference>
<dbReference type="SUPFAM" id="SSF116726">
    <property type="entry name" value="TrkA C-terminal domain-like"/>
    <property type="match status" value="1"/>
</dbReference>
<dbReference type="PANTHER" id="PTHR43833">
    <property type="entry name" value="POTASSIUM CHANNEL PROTEIN 2-RELATED-RELATED"/>
    <property type="match status" value="1"/>
</dbReference>
<keyword evidence="4" id="KW-1185">Reference proteome</keyword>
<proteinExistence type="predicted"/>
<dbReference type="InterPro" id="IPR050721">
    <property type="entry name" value="Trk_Ktr_HKT_K-transport"/>
</dbReference>
<reference evidence="3 4" key="1">
    <citation type="submission" date="2021-01" db="EMBL/GenBank/DDBJ databases">
        <title>Genome sequencing of Joostella atrarenae M1-2 (= KCTC 23194).</title>
        <authorList>
            <person name="Zakaria M.R."/>
            <person name="Lam M.Q."/>
            <person name="Chong C.S."/>
        </authorList>
    </citation>
    <scope>NUCLEOTIDE SEQUENCE [LARGE SCALE GENOMIC DNA]</scope>
    <source>
        <strain evidence="3 4">M1-2</strain>
    </source>
</reference>
<dbReference type="EMBL" id="JAETXX010000001">
    <property type="protein sequence ID" value="MCF8713726.1"/>
    <property type="molecule type" value="Genomic_DNA"/>
</dbReference>
<evidence type="ECO:0000313" key="4">
    <source>
        <dbReference type="Proteomes" id="UP000829517"/>
    </source>
</evidence>
<dbReference type="Pfam" id="PF02254">
    <property type="entry name" value="TrkA_N"/>
    <property type="match status" value="1"/>
</dbReference>
<evidence type="ECO:0000313" key="3">
    <source>
        <dbReference type="EMBL" id="MCF8713726.1"/>
    </source>
</evidence>
<accession>A0ABS9IZX0</accession>
<feature type="domain" description="RCK C-terminal" evidence="2">
    <location>
        <begin position="133"/>
        <end position="230"/>
    </location>
</feature>
<evidence type="ECO:0000259" key="2">
    <source>
        <dbReference type="PROSITE" id="PS51202"/>
    </source>
</evidence>
<name>A0ABS9IZX0_9FLAO</name>
<dbReference type="Gene3D" id="3.30.70.1450">
    <property type="entry name" value="Regulator of K+ conductance, C-terminal domain"/>
    <property type="match status" value="1"/>
</dbReference>
<dbReference type="Pfam" id="PF02080">
    <property type="entry name" value="TrkA_C"/>
    <property type="match status" value="1"/>
</dbReference>
<dbReference type="PANTHER" id="PTHR43833:SF7">
    <property type="entry name" value="KTR SYSTEM POTASSIUM UPTAKE PROTEIN C"/>
    <property type="match status" value="1"/>
</dbReference>
<comment type="caution">
    <text evidence="3">The sequence shown here is derived from an EMBL/GenBank/DDBJ whole genome shotgun (WGS) entry which is preliminary data.</text>
</comment>
<dbReference type="InterPro" id="IPR036291">
    <property type="entry name" value="NAD(P)-bd_dom_sf"/>
</dbReference>
<dbReference type="InterPro" id="IPR036721">
    <property type="entry name" value="RCK_C_sf"/>
</dbReference>